<accession>E4WWM2</accession>
<dbReference type="Proteomes" id="UP000001307">
    <property type="component" value="Unassembled WGS sequence"/>
</dbReference>
<evidence type="ECO:0000313" key="3">
    <source>
        <dbReference type="Proteomes" id="UP000001307"/>
    </source>
</evidence>
<gene>
    <name evidence="2" type="ORF">GSOID_T00011291001</name>
</gene>
<evidence type="ECO:0008006" key="4">
    <source>
        <dbReference type="Google" id="ProtNLM"/>
    </source>
</evidence>
<feature type="region of interest" description="Disordered" evidence="1">
    <location>
        <begin position="26"/>
        <end position="53"/>
    </location>
</feature>
<proteinExistence type="predicted"/>
<evidence type="ECO:0000313" key="2">
    <source>
        <dbReference type="EMBL" id="CBY21764.1"/>
    </source>
</evidence>
<sequence>MFVAGKYVPPHMRTRPAGLEAVPARAPGCNEPKRRNFTKKITKPKPGQVEAPAVEEPKVKPHCELFLADLPAPMRSVTTLAGFFHPYGEISNIQIIPVGQSFPEECHKFIDTADYKGSFCAIVEFLTARVAKFVVGVLRKRIEGLNFRVGLLKPGLAEEMAHQSLRLKDSLYRPSFQINKTQDGFLNAPIIACSSEELSDQDSNIRHKRAIFAPSWSNGSSGIDTGASSSASGLDSDCDRLHRLISETTDDDEDYDLLTLALKNGIKVTRSPPGFQ</sequence>
<dbReference type="EMBL" id="FN653018">
    <property type="protein sequence ID" value="CBY21764.1"/>
    <property type="molecule type" value="Genomic_DNA"/>
</dbReference>
<dbReference type="OrthoDB" id="10341570at2759"/>
<dbReference type="AlphaFoldDB" id="E4WWM2"/>
<organism evidence="2">
    <name type="scientific">Oikopleura dioica</name>
    <name type="common">Tunicate</name>
    <dbReference type="NCBI Taxonomy" id="34765"/>
    <lineage>
        <taxon>Eukaryota</taxon>
        <taxon>Metazoa</taxon>
        <taxon>Chordata</taxon>
        <taxon>Tunicata</taxon>
        <taxon>Appendicularia</taxon>
        <taxon>Copelata</taxon>
        <taxon>Oikopleuridae</taxon>
        <taxon>Oikopleura</taxon>
    </lineage>
</organism>
<dbReference type="GO" id="GO:0003676">
    <property type="term" value="F:nucleic acid binding"/>
    <property type="evidence" value="ECO:0007669"/>
    <property type="project" value="InterPro"/>
</dbReference>
<dbReference type="InParanoid" id="E4WWM2"/>
<reference evidence="2" key="1">
    <citation type="journal article" date="2010" name="Science">
        <title>Plasticity of animal genome architecture unmasked by rapid evolution of a pelagic tunicate.</title>
        <authorList>
            <person name="Denoeud F."/>
            <person name="Henriet S."/>
            <person name="Mungpakdee S."/>
            <person name="Aury J.M."/>
            <person name="Da Silva C."/>
            <person name="Brinkmann H."/>
            <person name="Mikhaleva J."/>
            <person name="Olsen L.C."/>
            <person name="Jubin C."/>
            <person name="Canestro C."/>
            <person name="Bouquet J.M."/>
            <person name="Danks G."/>
            <person name="Poulain J."/>
            <person name="Campsteijn C."/>
            <person name="Adamski M."/>
            <person name="Cross I."/>
            <person name="Yadetie F."/>
            <person name="Muffato M."/>
            <person name="Louis A."/>
            <person name="Butcher S."/>
            <person name="Tsagkogeorga G."/>
            <person name="Konrad A."/>
            <person name="Singh S."/>
            <person name="Jensen M.F."/>
            <person name="Cong E.H."/>
            <person name="Eikeseth-Otteraa H."/>
            <person name="Noel B."/>
            <person name="Anthouard V."/>
            <person name="Porcel B.M."/>
            <person name="Kachouri-Lafond R."/>
            <person name="Nishino A."/>
            <person name="Ugolini M."/>
            <person name="Chourrout P."/>
            <person name="Nishida H."/>
            <person name="Aasland R."/>
            <person name="Huzurbazar S."/>
            <person name="Westhof E."/>
            <person name="Delsuc F."/>
            <person name="Lehrach H."/>
            <person name="Reinhardt R."/>
            <person name="Weissenbach J."/>
            <person name="Roy S.W."/>
            <person name="Artiguenave F."/>
            <person name="Postlethwait J.H."/>
            <person name="Manak J.R."/>
            <person name="Thompson E.M."/>
            <person name="Jaillon O."/>
            <person name="Du Pasquier L."/>
            <person name="Boudinot P."/>
            <person name="Liberles D.A."/>
            <person name="Volff J.N."/>
            <person name="Philippe H."/>
            <person name="Lenhard B."/>
            <person name="Roest Crollius H."/>
            <person name="Wincker P."/>
            <person name="Chourrout D."/>
        </authorList>
    </citation>
    <scope>NUCLEOTIDE SEQUENCE [LARGE SCALE GENOMIC DNA]</scope>
</reference>
<evidence type="ECO:0000256" key="1">
    <source>
        <dbReference type="SAM" id="MobiDB-lite"/>
    </source>
</evidence>
<dbReference type="InterPro" id="IPR035979">
    <property type="entry name" value="RBD_domain_sf"/>
</dbReference>
<name>E4WWM2_OIKDI</name>
<keyword evidence="3" id="KW-1185">Reference proteome</keyword>
<protein>
    <recommendedName>
        <fullName evidence="4">RRM domain-containing protein</fullName>
    </recommendedName>
</protein>
<dbReference type="SUPFAM" id="SSF54928">
    <property type="entry name" value="RNA-binding domain, RBD"/>
    <property type="match status" value="1"/>
</dbReference>